<dbReference type="InterPro" id="IPR013087">
    <property type="entry name" value="Znf_C2H2_type"/>
</dbReference>
<feature type="non-terminal residue" evidence="2">
    <location>
        <position position="1"/>
    </location>
</feature>
<dbReference type="Pfam" id="PF06985">
    <property type="entry name" value="HET"/>
    <property type="match status" value="1"/>
</dbReference>
<proteinExistence type="predicted"/>
<protein>
    <recommendedName>
        <fullName evidence="1">C2H2-type domain-containing protein</fullName>
    </recommendedName>
</protein>
<dbReference type="InterPro" id="IPR010730">
    <property type="entry name" value="HET"/>
</dbReference>
<reference evidence="2" key="1">
    <citation type="journal article" date="2012" name="Mol. Plant Microbe Interact.">
        <title>A highly conserved effector in Fusarium oxysporum is required for full virulence on Arabidopsis.</title>
        <authorList>
            <person name="Thatcher L.F."/>
            <person name="Gardiner D.M."/>
            <person name="Kazan K."/>
            <person name="Manners J."/>
        </authorList>
    </citation>
    <scope>NUCLEOTIDE SEQUENCE [LARGE SCALE GENOMIC DNA]</scope>
    <source>
        <strain evidence="2">Fo5176</strain>
    </source>
</reference>
<dbReference type="PANTHER" id="PTHR33112">
    <property type="entry name" value="DOMAIN PROTEIN, PUTATIVE-RELATED"/>
    <property type="match status" value="1"/>
</dbReference>
<dbReference type="OrthoDB" id="5362512at2759"/>
<gene>
    <name evidence="2" type="ORF">FOXB_06739</name>
</gene>
<feature type="domain" description="C2H2-type" evidence="1">
    <location>
        <begin position="124"/>
        <end position="146"/>
    </location>
</feature>
<evidence type="ECO:0000313" key="2">
    <source>
        <dbReference type="EMBL" id="EGU82731.1"/>
    </source>
</evidence>
<dbReference type="AlphaFoldDB" id="F9FK10"/>
<dbReference type="PANTHER" id="PTHR33112:SF8">
    <property type="entry name" value="HETEROKARYON INCOMPATIBILITY DOMAIN-CONTAINING PROTEIN"/>
    <property type="match status" value="1"/>
</dbReference>
<evidence type="ECO:0000259" key="1">
    <source>
        <dbReference type="PROSITE" id="PS00028"/>
    </source>
</evidence>
<name>F9FK10_FUSOF</name>
<sequence length="812" mass="91153">TESLAHGDLGILQEVGQIIYSTGHALTDFVAFMRNFLFFAEAMDVSTTNVFEMPSATMGVVGALAAGGADFLIAKMPIKNMANDNRKVGAVFNTALVFPAPFCTCYHFYELSKKPVSKEQGYLCDTCISALRGKNKIKDHSSHGSHSLSDYHHQKYDDLVVSKDNNCFVCTWLWNKLPILPDSDPSKIDGFRIYCTVNRPNLKFLAVCPWAMNVVLKVSICAMNDLGSRGSSPPPIWTLLDAQPWADLDDHMGASRSLRQVESWLSSCEVGHEYCLSHGSGPGKYFPTRVIDVDRVEDGTVYLRERSEVETGFPSEGHKAEDLWRGYPTYWTLSHRWGDPELIQQLSQSTENRLRSGMGVSDLSPTFRDACLIVRRMGYRYIWIDSLCIFQDSLSEWQQEAKAMVDVYRHSFCNISAIGASSNPSSIGLFSRRRLPLRLLFPFKVHGQHLDDERGFRVGPWVFLNDSIWTDGVASTPLSTRGWVVQERFLAPRVLHFTENQIYWECLETTVCEADPSGELQVLAKDWHLRPPIQTVYKAAGREIARSLSKVLSGQQYITREEETAYLTLWGDLVSTYANCALTNESDRLIAMSGIAKSFQEANKDTYLAGLWKKVIHSDLTWKTDASDGAKVFRSDSSYAPTWSWASVVGGRTTLNAVHQKYRGIPVSLINLVAERIVSEPPGGDPTGLLRSAELDIECMLYYYRWTPQSTTLAVFKDEARHNSYFRKEFGSQHLHLDTADMVRKFKEMAEVEGVCVPLCGGYGGYGGGTNVFIMLEHVSGTTFRRIGTFEHGEIGRWISEWSGPGTRITLV</sequence>
<dbReference type="STRING" id="660025.F9FK10"/>
<dbReference type="EMBL" id="AFQF01002045">
    <property type="protein sequence ID" value="EGU82731.1"/>
    <property type="molecule type" value="Genomic_DNA"/>
</dbReference>
<accession>F9FK10</accession>
<dbReference type="PROSITE" id="PS00028">
    <property type="entry name" value="ZINC_FINGER_C2H2_1"/>
    <property type="match status" value="1"/>
</dbReference>
<comment type="caution">
    <text evidence="2">The sequence shown here is derived from an EMBL/GenBank/DDBJ whole genome shotgun (WGS) entry which is preliminary data.</text>
</comment>
<organism evidence="2">
    <name type="scientific">Fusarium oxysporum (strain Fo5176)</name>
    <name type="common">Fusarium vascular wilt</name>
    <dbReference type="NCBI Taxonomy" id="660025"/>
    <lineage>
        <taxon>Eukaryota</taxon>
        <taxon>Fungi</taxon>
        <taxon>Dikarya</taxon>
        <taxon>Ascomycota</taxon>
        <taxon>Pezizomycotina</taxon>
        <taxon>Sordariomycetes</taxon>
        <taxon>Hypocreomycetidae</taxon>
        <taxon>Hypocreales</taxon>
        <taxon>Nectriaceae</taxon>
        <taxon>Fusarium</taxon>
        <taxon>Fusarium oxysporum species complex</taxon>
    </lineage>
</organism>